<evidence type="ECO:0000259" key="1">
    <source>
        <dbReference type="Pfam" id="PF06985"/>
    </source>
</evidence>
<sequence length="305" mass="34992">MSSILMSTPGETICENCSDLDLRGIFAGNFEMEDRFISRKSGTSVRWAWKQTKDCQFCNFIEKCSVYRTVVYDPPELDAQLEPRWLKREHSRWFELGREERIFRLVFDTSPSEESWLDHSRPSTSPPHSLIGCTMSDWHHSEVGRSCPIRLIPRLIESFDVLRKRIETCQESHSCMQHAGGQEPPKSIPNLLLIDCITCRVVAAPDHCWYLALSYVWGNQKARAVHTGEKLSSLPQTIEDAITVTLKLGFQYLWVDMYCIKQDNQNHVGDQIRHMDLVYRRARATIIAAAGEEPDFGLPGVSSVR</sequence>
<feature type="domain" description="Heterokaryon incompatibility" evidence="1">
    <location>
        <begin position="210"/>
        <end position="304"/>
    </location>
</feature>
<evidence type="ECO:0000313" key="3">
    <source>
        <dbReference type="Proteomes" id="UP000235371"/>
    </source>
</evidence>
<gene>
    <name evidence="2" type="ORF">K444DRAFT_668798</name>
</gene>
<dbReference type="PANTHER" id="PTHR33112">
    <property type="entry name" value="DOMAIN PROTEIN, PUTATIVE-RELATED"/>
    <property type="match status" value="1"/>
</dbReference>
<dbReference type="AlphaFoldDB" id="A0A2J6SP03"/>
<organism evidence="2 3">
    <name type="scientific">Hyaloscypha bicolor E</name>
    <dbReference type="NCBI Taxonomy" id="1095630"/>
    <lineage>
        <taxon>Eukaryota</taxon>
        <taxon>Fungi</taxon>
        <taxon>Dikarya</taxon>
        <taxon>Ascomycota</taxon>
        <taxon>Pezizomycotina</taxon>
        <taxon>Leotiomycetes</taxon>
        <taxon>Helotiales</taxon>
        <taxon>Hyaloscyphaceae</taxon>
        <taxon>Hyaloscypha</taxon>
        <taxon>Hyaloscypha bicolor</taxon>
    </lineage>
</organism>
<proteinExistence type="predicted"/>
<dbReference type="EMBL" id="KZ613903">
    <property type="protein sequence ID" value="PMD52495.1"/>
    <property type="molecule type" value="Genomic_DNA"/>
</dbReference>
<accession>A0A2J6SP03</accession>
<dbReference type="RefSeq" id="XP_024729399.1">
    <property type="nucleotide sequence ID" value="XM_024887455.1"/>
</dbReference>
<keyword evidence="3" id="KW-1185">Reference proteome</keyword>
<dbReference type="OrthoDB" id="5428863at2759"/>
<dbReference type="InterPro" id="IPR010730">
    <property type="entry name" value="HET"/>
</dbReference>
<reference evidence="2 3" key="1">
    <citation type="submission" date="2016-04" db="EMBL/GenBank/DDBJ databases">
        <title>A degradative enzymes factory behind the ericoid mycorrhizal symbiosis.</title>
        <authorList>
            <consortium name="DOE Joint Genome Institute"/>
            <person name="Martino E."/>
            <person name="Morin E."/>
            <person name="Grelet G."/>
            <person name="Kuo A."/>
            <person name="Kohler A."/>
            <person name="Daghino S."/>
            <person name="Barry K."/>
            <person name="Choi C."/>
            <person name="Cichocki N."/>
            <person name="Clum A."/>
            <person name="Copeland A."/>
            <person name="Hainaut M."/>
            <person name="Haridas S."/>
            <person name="Labutti K."/>
            <person name="Lindquist E."/>
            <person name="Lipzen A."/>
            <person name="Khouja H.-R."/>
            <person name="Murat C."/>
            <person name="Ohm R."/>
            <person name="Olson A."/>
            <person name="Spatafora J."/>
            <person name="Veneault-Fourrey C."/>
            <person name="Henrissat B."/>
            <person name="Grigoriev I."/>
            <person name="Martin F."/>
            <person name="Perotto S."/>
        </authorList>
    </citation>
    <scope>NUCLEOTIDE SEQUENCE [LARGE SCALE GENOMIC DNA]</scope>
    <source>
        <strain evidence="2 3">E</strain>
    </source>
</reference>
<dbReference type="Pfam" id="PF06985">
    <property type="entry name" value="HET"/>
    <property type="match status" value="1"/>
</dbReference>
<dbReference type="Proteomes" id="UP000235371">
    <property type="component" value="Unassembled WGS sequence"/>
</dbReference>
<dbReference type="GeneID" id="36595531"/>
<evidence type="ECO:0000313" key="2">
    <source>
        <dbReference type="EMBL" id="PMD52495.1"/>
    </source>
</evidence>
<protein>
    <recommendedName>
        <fullName evidence="1">Heterokaryon incompatibility domain-containing protein</fullName>
    </recommendedName>
</protein>
<dbReference type="PANTHER" id="PTHR33112:SF1">
    <property type="entry name" value="HETEROKARYON INCOMPATIBILITY DOMAIN-CONTAINING PROTEIN"/>
    <property type="match status" value="1"/>
</dbReference>
<dbReference type="InParanoid" id="A0A2J6SP03"/>
<dbReference type="STRING" id="1095630.A0A2J6SP03"/>
<name>A0A2J6SP03_9HELO</name>